<sequence>MNAALASFLLCTIKTKEIYTPDTQVLLPESTHKPIIPRSIQSSKLHPLHRVSRPIPLIPQTLRHPALTSQAP</sequence>
<reference evidence="3" key="3">
    <citation type="submission" date="2025-04" db="UniProtKB">
        <authorList>
            <consortium name="RefSeq"/>
        </authorList>
    </citation>
    <scope>IDENTIFICATION</scope>
    <source>
        <strain evidence="3">CBS 304.34</strain>
    </source>
</reference>
<keyword evidence="2" id="KW-1185">Reference proteome</keyword>
<protein>
    <submittedName>
        <fullName evidence="1 3">Uncharacterized protein</fullName>
    </submittedName>
</protein>
<evidence type="ECO:0000313" key="2">
    <source>
        <dbReference type="Proteomes" id="UP000504636"/>
    </source>
</evidence>
<reference evidence="3" key="2">
    <citation type="submission" date="2020-04" db="EMBL/GenBank/DDBJ databases">
        <authorList>
            <consortium name="NCBI Genome Project"/>
        </authorList>
    </citation>
    <scope>NUCLEOTIDE SEQUENCE</scope>
    <source>
        <strain evidence="3">CBS 304.34</strain>
    </source>
</reference>
<dbReference type="GeneID" id="54460265"/>
<dbReference type="Proteomes" id="UP000504636">
    <property type="component" value="Unplaced"/>
</dbReference>
<dbReference type="RefSeq" id="XP_033580017.1">
    <property type="nucleotide sequence ID" value="XM_033719372.1"/>
</dbReference>
<organism evidence="1">
    <name type="scientific">Mytilinidion resinicola</name>
    <dbReference type="NCBI Taxonomy" id="574789"/>
    <lineage>
        <taxon>Eukaryota</taxon>
        <taxon>Fungi</taxon>
        <taxon>Dikarya</taxon>
        <taxon>Ascomycota</taxon>
        <taxon>Pezizomycotina</taxon>
        <taxon>Dothideomycetes</taxon>
        <taxon>Pleosporomycetidae</taxon>
        <taxon>Mytilinidiales</taxon>
        <taxon>Mytilinidiaceae</taxon>
        <taxon>Mytilinidion</taxon>
    </lineage>
</organism>
<accession>A0A6A6YXB6</accession>
<evidence type="ECO:0000313" key="3">
    <source>
        <dbReference type="RefSeq" id="XP_033580017.1"/>
    </source>
</evidence>
<gene>
    <name evidence="1 3" type="ORF">BDZ99DRAFT_460360</name>
</gene>
<name>A0A6A6YXB6_9PEZI</name>
<evidence type="ECO:0000313" key="1">
    <source>
        <dbReference type="EMBL" id="KAF2813053.1"/>
    </source>
</evidence>
<proteinExistence type="predicted"/>
<dbReference type="EMBL" id="MU003696">
    <property type="protein sequence ID" value="KAF2813053.1"/>
    <property type="molecule type" value="Genomic_DNA"/>
</dbReference>
<reference evidence="1 3" key="1">
    <citation type="journal article" date="2020" name="Stud. Mycol.">
        <title>101 Dothideomycetes genomes: a test case for predicting lifestyles and emergence of pathogens.</title>
        <authorList>
            <person name="Haridas S."/>
            <person name="Albert R."/>
            <person name="Binder M."/>
            <person name="Bloem J."/>
            <person name="Labutti K."/>
            <person name="Salamov A."/>
            <person name="Andreopoulos B."/>
            <person name="Baker S."/>
            <person name="Barry K."/>
            <person name="Bills G."/>
            <person name="Bluhm B."/>
            <person name="Cannon C."/>
            <person name="Castanera R."/>
            <person name="Culley D."/>
            <person name="Daum C."/>
            <person name="Ezra D."/>
            <person name="Gonzalez J."/>
            <person name="Henrissat B."/>
            <person name="Kuo A."/>
            <person name="Liang C."/>
            <person name="Lipzen A."/>
            <person name="Lutzoni F."/>
            <person name="Magnuson J."/>
            <person name="Mondo S."/>
            <person name="Nolan M."/>
            <person name="Ohm R."/>
            <person name="Pangilinan J."/>
            <person name="Park H.-J."/>
            <person name="Ramirez L."/>
            <person name="Alfaro M."/>
            <person name="Sun H."/>
            <person name="Tritt A."/>
            <person name="Yoshinaga Y."/>
            <person name="Zwiers L.-H."/>
            <person name="Turgeon B."/>
            <person name="Goodwin S."/>
            <person name="Spatafora J."/>
            <person name="Crous P."/>
            <person name="Grigoriev I."/>
        </authorList>
    </citation>
    <scope>NUCLEOTIDE SEQUENCE</scope>
    <source>
        <strain evidence="1 3">CBS 304.34</strain>
    </source>
</reference>
<dbReference type="AlphaFoldDB" id="A0A6A6YXB6"/>